<dbReference type="AlphaFoldDB" id="A0A2K2DNF8"/>
<reference evidence="1" key="2">
    <citation type="submission" date="2017-06" db="EMBL/GenBank/DDBJ databases">
        <title>WGS assembly of Brachypodium distachyon.</title>
        <authorList>
            <consortium name="The International Brachypodium Initiative"/>
            <person name="Lucas S."/>
            <person name="Harmon-Smith M."/>
            <person name="Lail K."/>
            <person name="Tice H."/>
            <person name="Grimwood J."/>
            <person name="Bruce D."/>
            <person name="Barry K."/>
            <person name="Shu S."/>
            <person name="Lindquist E."/>
            <person name="Wang M."/>
            <person name="Pitluck S."/>
            <person name="Vogel J.P."/>
            <person name="Garvin D.F."/>
            <person name="Mockler T.C."/>
            <person name="Schmutz J."/>
            <person name="Rokhsar D."/>
            <person name="Bevan M.W."/>
        </authorList>
    </citation>
    <scope>NUCLEOTIDE SEQUENCE</scope>
    <source>
        <strain evidence="1">Bd21</strain>
    </source>
</reference>
<keyword evidence="3" id="KW-1185">Reference proteome</keyword>
<reference evidence="2" key="3">
    <citation type="submission" date="2018-08" db="UniProtKB">
        <authorList>
            <consortium name="EnsemblPlants"/>
        </authorList>
    </citation>
    <scope>IDENTIFICATION</scope>
    <source>
        <strain evidence="2">cv. Bd21</strain>
    </source>
</reference>
<dbReference type="Gramene" id="PNT75816">
    <property type="protein sequence ID" value="PNT75816"/>
    <property type="gene ID" value="BRADI_1g38275v3"/>
</dbReference>
<evidence type="ECO:0000313" key="3">
    <source>
        <dbReference type="Proteomes" id="UP000008810"/>
    </source>
</evidence>
<dbReference type="InParanoid" id="A0A2K2DNF8"/>
<dbReference type="EnsemblPlants" id="PNT75816">
    <property type="protein sequence ID" value="PNT75816"/>
    <property type="gene ID" value="BRADI_1g38275v3"/>
</dbReference>
<organism evidence="1">
    <name type="scientific">Brachypodium distachyon</name>
    <name type="common">Purple false brome</name>
    <name type="synonym">Trachynia distachya</name>
    <dbReference type="NCBI Taxonomy" id="15368"/>
    <lineage>
        <taxon>Eukaryota</taxon>
        <taxon>Viridiplantae</taxon>
        <taxon>Streptophyta</taxon>
        <taxon>Embryophyta</taxon>
        <taxon>Tracheophyta</taxon>
        <taxon>Spermatophyta</taxon>
        <taxon>Magnoliopsida</taxon>
        <taxon>Liliopsida</taxon>
        <taxon>Poales</taxon>
        <taxon>Poaceae</taxon>
        <taxon>BOP clade</taxon>
        <taxon>Pooideae</taxon>
        <taxon>Stipodae</taxon>
        <taxon>Brachypodieae</taxon>
        <taxon>Brachypodium</taxon>
    </lineage>
</organism>
<evidence type="ECO:0000313" key="1">
    <source>
        <dbReference type="EMBL" id="PNT75816.1"/>
    </source>
</evidence>
<accession>A0A2K2DNF8</accession>
<reference evidence="1 2" key="1">
    <citation type="journal article" date="2010" name="Nature">
        <title>Genome sequencing and analysis of the model grass Brachypodium distachyon.</title>
        <authorList>
            <consortium name="International Brachypodium Initiative"/>
        </authorList>
    </citation>
    <scope>NUCLEOTIDE SEQUENCE [LARGE SCALE GENOMIC DNA]</scope>
    <source>
        <strain evidence="1 2">Bd21</strain>
    </source>
</reference>
<dbReference type="EMBL" id="CM000880">
    <property type="protein sequence ID" value="PNT75816.1"/>
    <property type="molecule type" value="Genomic_DNA"/>
</dbReference>
<dbReference type="Proteomes" id="UP000008810">
    <property type="component" value="Chromosome 1"/>
</dbReference>
<gene>
    <name evidence="1" type="ORF">BRADI_1g38275v3</name>
</gene>
<evidence type="ECO:0000313" key="2">
    <source>
        <dbReference type="EnsemblPlants" id="PNT75816"/>
    </source>
</evidence>
<name>A0A2K2DNF8_BRADI</name>
<proteinExistence type="predicted"/>
<sequence length="75" mass="8328">MNAIDDEAYGGAAEENKSGDLILRRSRRKSHWGKRMLHCPPAPRILRSRLGTLLRCNVGAPEAHGKTVIPIFSFS</sequence>
<protein>
    <submittedName>
        <fullName evidence="1 2">Uncharacterized protein</fullName>
    </submittedName>
</protein>